<dbReference type="EMBL" id="FTOP01000001">
    <property type="protein sequence ID" value="SIS54180.1"/>
    <property type="molecule type" value="Genomic_DNA"/>
</dbReference>
<accession>A0A1N7JXX4</accession>
<reference evidence="7" key="1">
    <citation type="submission" date="2017-01" db="EMBL/GenBank/DDBJ databases">
        <authorList>
            <person name="Varghese N."/>
            <person name="Submissions S."/>
        </authorList>
    </citation>
    <scope>NUCLEOTIDE SEQUENCE [LARGE SCALE GENOMIC DNA]</scope>
    <source>
        <strain evidence="7">DSM 46698</strain>
    </source>
</reference>
<evidence type="ECO:0000313" key="6">
    <source>
        <dbReference type="EMBL" id="SIS54180.1"/>
    </source>
</evidence>
<gene>
    <name evidence="6" type="ORF">SAMN05421761_101316</name>
</gene>
<dbReference type="InterPro" id="IPR036249">
    <property type="entry name" value="Thioredoxin-like_sf"/>
</dbReference>
<keyword evidence="2" id="KW-0201">Cytochrome c-type biogenesis</keyword>
<keyword evidence="7" id="KW-1185">Reference proteome</keyword>
<dbReference type="CDD" id="cd02966">
    <property type="entry name" value="TlpA_like_family"/>
    <property type="match status" value="1"/>
</dbReference>
<sequence>MDFKIKFRGLFKVIITFSLILGLSSFTIDEKPHLKIFEIITFEEFEQMMNQKSDKLRVFNFWATWCAPCVKEMPYFEKVAADDAEIELIFISMDDGRKPERVTNFIEKRNVKAPVYLLNDVDYNKWIDKISEDWSGAIPATLFIKSDGSKVFHEGEVNESELKALIAGIK</sequence>
<dbReference type="InterPro" id="IPR013766">
    <property type="entry name" value="Thioredoxin_domain"/>
</dbReference>
<comment type="subcellular location">
    <subcellularLocation>
        <location evidence="1">Cell envelope</location>
    </subcellularLocation>
</comment>
<dbReference type="RefSeq" id="WP_076497869.1">
    <property type="nucleotide sequence ID" value="NZ_FTOP01000001.1"/>
</dbReference>
<feature type="domain" description="Thioredoxin" evidence="5">
    <location>
        <begin position="17"/>
        <end position="170"/>
    </location>
</feature>
<evidence type="ECO:0000256" key="2">
    <source>
        <dbReference type="ARBA" id="ARBA00022748"/>
    </source>
</evidence>
<dbReference type="Pfam" id="PF08534">
    <property type="entry name" value="Redoxin"/>
    <property type="match status" value="1"/>
</dbReference>
<dbReference type="InterPro" id="IPR013740">
    <property type="entry name" value="Redoxin"/>
</dbReference>
<keyword evidence="3" id="KW-1015">Disulfide bond</keyword>
<evidence type="ECO:0000256" key="4">
    <source>
        <dbReference type="ARBA" id="ARBA00023284"/>
    </source>
</evidence>
<dbReference type="STRING" id="529505.SAMN05421761_101316"/>
<dbReference type="GO" id="GO:0030313">
    <property type="term" value="C:cell envelope"/>
    <property type="evidence" value="ECO:0007669"/>
    <property type="project" value="UniProtKB-SubCell"/>
</dbReference>
<evidence type="ECO:0000256" key="1">
    <source>
        <dbReference type="ARBA" id="ARBA00004196"/>
    </source>
</evidence>
<dbReference type="OrthoDB" id="6399635at2"/>
<evidence type="ECO:0000256" key="3">
    <source>
        <dbReference type="ARBA" id="ARBA00023157"/>
    </source>
</evidence>
<proteinExistence type="predicted"/>
<dbReference type="PROSITE" id="PS51352">
    <property type="entry name" value="THIOREDOXIN_2"/>
    <property type="match status" value="1"/>
</dbReference>
<dbReference type="SUPFAM" id="SSF52833">
    <property type="entry name" value="Thioredoxin-like"/>
    <property type="match status" value="1"/>
</dbReference>
<dbReference type="PANTHER" id="PTHR42852:SF6">
    <property type="entry name" value="THIOL:DISULFIDE INTERCHANGE PROTEIN DSBE"/>
    <property type="match status" value="1"/>
</dbReference>
<dbReference type="GO" id="GO:0016491">
    <property type="term" value="F:oxidoreductase activity"/>
    <property type="evidence" value="ECO:0007669"/>
    <property type="project" value="InterPro"/>
</dbReference>
<dbReference type="PANTHER" id="PTHR42852">
    <property type="entry name" value="THIOL:DISULFIDE INTERCHANGE PROTEIN DSBE"/>
    <property type="match status" value="1"/>
</dbReference>
<name>A0A1N7JXX4_9BACT</name>
<evidence type="ECO:0000259" key="5">
    <source>
        <dbReference type="PROSITE" id="PS51352"/>
    </source>
</evidence>
<protein>
    <submittedName>
        <fullName evidence="6">AhpC/TSA family protein</fullName>
    </submittedName>
</protein>
<evidence type="ECO:0000313" key="7">
    <source>
        <dbReference type="Proteomes" id="UP000186026"/>
    </source>
</evidence>
<dbReference type="AlphaFoldDB" id="A0A1N7JXX4"/>
<keyword evidence="4" id="KW-0676">Redox-active center</keyword>
<dbReference type="Gene3D" id="3.40.30.10">
    <property type="entry name" value="Glutaredoxin"/>
    <property type="match status" value="1"/>
</dbReference>
<organism evidence="6 7">
    <name type="scientific">Belliella pelovolcani</name>
    <dbReference type="NCBI Taxonomy" id="529505"/>
    <lineage>
        <taxon>Bacteria</taxon>
        <taxon>Pseudomonadati</taxon>
        <taxon>Bacteroidota</taxon>
        <taxon>Cytophagia</taxon>
        <taxon>Cytophagales</taxon>
        <taxon>Cyclobacteriaceae</taxon>
        <taxon>Belliella</taxon>
    </lineage>
</organism>
<dbReference type="InterPro" id="IPR050553">
    <property type="entry name" value="Thioredoxin_ResA/DsbE_sf"/>
</dbReference>
<dbReference type="GO" id="GO:0017004">
    <property type="term" value="P:cytochrome complex assembly"/>
    <property type="evidence" value="ECO:0007669"/>
    <property type="project" value="UniProtKB-KW"/>
</dbReference>
<dbReference type="Proteomes" id="UP000186026">
    <property type="component" value="Unassembled WGS sequence"/>
</dbReference>